<dbReference type="Proteomes" id="UP000095495">
    <property type="component" value="Unassembled WGS sequence"/>
</dbReference>
<dbReference type="Gene3D" id="1.20.1250.20">
    <property type="entry name" value="MFS general substrate transporter like domains"/>
    <property type="match status" value="1"/>
</dbReference>
<feature type="transmembrane region" description="Helical" evidence="7">
    <location>
        <begin position="165"/>
        <end position="186"/>
    </location>
</feature>
<feature type="transmembrane region" description="Helical" evidence="7">
    <location>
        <begin position="254"/>
        <end position="273"/>
    </location>
</feature>
<dbReference type="EMBL" id="CVRR01000093">
    <property type="protein sequence ID" value="CRL43024.1"/>
    <property type="molecule type" value="Genomic_DNA"/>
</dbReference>
<feature type="transmembrane region" description="Helical" evidence="7">
    <location>
        <begin position="74"/>
        <end position="94"/>
    </location>
</feature>
<dbReference type="PANTHER" id="PTHR43266:SF10">
    <property type="entry name" value="BACILYSIN EXPORTER BACE-RELATED"/>
    <property type="match status" value="1"/>
</dbReference>
<sequence>MKDKSLTRVSVFLTSQIISLFGSAIVSYSIVWYITLKTSSTMALAISIVCTYMPQIVISMFSGTWGDKFNKKNLIIIGDTITGISTLILAILFINGFDSLYLLYGACALRSVGSGIQTPLEHAFLPLICPEEKLTKINGIYATASSAINILSPAMAGVLLNVMDFGHTLFIDCITALLAIIVLLKLKYKNTISSNKDTSTLSDFLEGVKYFKQHIFLGRLILFYLLFYFFMSAPAFLTPVLVNLKFSSSVNALAINEFVWSLGTMLGGILICSFKEFNKLKFMAISALLFGGFICLLGASNIFSIYILFMLCSGISLPLFNTSNTVLIQENVKKEMLGRVFANLNILSTISTTIGITVFGIIGNTISVDILLILVGAFIAILSIWIWKIYRENKV</sequence>
<evidence type="ECO:0000256" key="5">
    <source>
        <dbReference type="ARBA" id="ARBA00022989"/>
    </source>
</evidence>
<evidence type="ECO:0000256" key="2">
    <source>
        <dbReference type="ARBA" id="ARBA00022448"/>
    </source>
</evidence>
<dbReference type="CDD" id="cd06173">
    <property type="entry name" value="MFS_MefA_like"/>
    <property type="match status" value="1"/>
</dbReference>
<dbReference type="Pfam" id="PF07690">
    <property type="entry name" value="MFS_1"/>
    <property type="match status" value="1"/>
</dbReference>
<organism evidence="8 10">
    <name type="scientific">Roseburia faecis</name>
    <dbReference type="NCBI Taxonomy" id="301302"/>
    <lineage>
        <taxon>Bacteria</taxon>
        <taxon>Bacillati</taxon>
        <taxon>Bacillota</taxon>
        <taxon>Clostridia</taxon>
        <taxon>Lachnospirales</taxon>
        <taxon>Lachnospiraceae</taxon>
        <taxon>Roseburia</taxon>
    </lineage>
</organism>
<feature type="transmembrane region" description="Helical" evidence="7">
    <location>
        <begin position="368"/>
        <end position="387"/>
    </location>
</feature>
<feature type="transmembrane region" description="Helical" evidence="7">
    <location>
        <begin position="280"/>
        <end position="299"/>
    </location>
</feature>
<evidence type="ECO:0000256" key="7">
    <source>
        <dbReference type="SAM" id="Phobius"/>
    </source>
</evidence>
<comment type="subcellular location">
    <subcellularLocation>
        <location evidence="1">Cell membrane</location>
        <topology evidence="1">Multi-pass membrane protein</topology>
    </subcellularLocation>
</comment>
<dbReference type="GO" id="GO:0005886">
    <property type="term" value="C:plasma membrane"/>
    <property type="evidence" value="ECO:0007669"/>
    <property type="project" value="UniProtKB-SubCell"/>
</dbReference>
<dbReference type="RefSeq" id="WP_015560923.1">
    <property type="nucleotide sequence ID" value="NZ_CP173697.1"/>
</dbReference>
<dbReference type="AlphaFoldDB" id="A0A0M6X0L8"/>
<keyword evidence="5 7" id="KW-1133">Transmembrane helix</keyword>
<feature type="transmembrane region" description="Helical" evidence="7">
    <location>
        <begin position="340"/>
        <end position="362"/>
    </location>
</feature>
<dbReference type="GeneID" id="61433842"/>
<feature type="transmembrane region" description="Helical" evidence="7">
    <location>
        <begin position="12"/>
        <end position="35"/>
    </location>
</feature>
<evidence type="ECO:0000313" key="9">
    <source>
        <dbReference type="EMBL" id="CUM99293.1"/>
    </source>
</evidence>
<dbReference type="Proteomes" id="UP000049979">
    <property type="component" value="Unassembled WGS sequence"/>
</dbReference>
<evidence type="ECO:0000313" key="10">
    <source>
        <dbReference type="Proteomes" id="UP000049979"/>
    </source>
</evidence>
<reference evidence="8" key="2">
    <citation type="submission" date="2015-05" db="EMBL/GenBank/DDBJ databases">
        <authorList>
            <person name="Wang D.B."/>
            <person name="Wang M."/>
        </authorList>
    </citation>
    <scope>NUCLEOTIDE SEQUENCE [LARGE SCALE GENOMIC DNA]</scope>
    <source>
        <strain evidence="8">M72</strain>
    </source>
</reference>
<keyword evidence="6 7" id="KW-0472">Membrane</keyword>
<dbReference type="InterPro" id="IPR011701">
    <property type="entry name" value="MFS"/>
</dbReference>
<evidence type="ECO:0000313" key="8">
    <source>
        <dbReference type="EMBL" id="CRL43024.1"/>
    </source>
</evidence>
<evidence type="ECO:0000256" key="1">
    <source>
        <dbReference type="ARBA" id="ARBA00004651"/>
    </source>
</evidence>
<evidence type="ECO:0000256" key="3">
    <source>
        <dbReference type="ARBA" id="ARBA00022475"/>
    </source>
</evidence>
<name>A0A0M6X0L8_9FIRM</name>
<evidence type="ECO:0000256" key="6">
    <source>
        <dbReference type="ARBA" id="ARBA00023136"/>
    </source>
</evidence>
<feature type="transmembrane region" description="Helical" evidence="7">
    <location>
        <begin position="41"/>
        <end position="62"/>
    </location>
</feature>
<keyword evidence="4 7" id="KW-0812">Transmembrane</keyword>
<dbReference type="PANTHER" id="PTHR43266">
    <property type="entry name" value="MACROLIDE-EFFLUX PROTEIN"/>
    <property type="match status" value="1"/>
</dbReference>
<dbReference type="SUPFAM" id="SSF103473">
    <property type="entry name" value="MFS general substrate transporter"/>
    <property type="match status" value="1"/>
</dbReference>
<feature type="transmembrane region" description="Helical" evidence="7">
    <location>
        <begin position="221"/>
        <end position="242"/>
    </location>
</feature>
<dbReference type="OrthoDB" id="9763297at2"/>
<proteinExistence type="predicted"/>
<gene>
    <name evidence="9" type="ORF">ERS852420_01997</name>
    <name evidence="8" type="ORF">M72_17931</name>
</gene>
<dbReference type="EMBL" id="CYXV01000008">
    <property type="protein sequence ID" value="CUM99293.1"/>
    <property type="molecule type" value="Genomic_DNA"/>
</dbReference>
<keyword evidence="2" id="KW-0813">Transport</keyword>
<dbReference type="InterPro" id="IPR036259">
    <property type="entry name" value="MFS_trans_sf"/>
</dbReference>
<evidence type="ECO:0000256" key="4">
    <source>
        <dbReference type="ARBA" id="ARBA00022692"/>
    </source>
</evidence>
<protein>
    <submittedName>
        <fullName evidence="9">Enterobactin exporter EntS</fullName>
    </submittedName>
    <submittedName>
        <fullName evidence="8">H+ Antiporter protein</fullName>
    </submittedName>
</protein>
<evidence type="ECO:0000313" key="11">
    <source>
        <dbReference type="Proteomes" id="UP000095495"/>
    </source>
</evidence>
<keyword evidence="10" id="KW-1185">Reference proteome</keyword>
<reference evidence="10" key="1">
    <citation type="submission" date="2015-05" db="EMBL/GenBank/DDBJ databases">
        <authorList>
            <consortium name="Pathogen Informatics"/>
        </authorList>
    </citation>
    <scope>NUCLEOTIDE SEQUENCE [LARGE SCALE GENOMIC DNA]</scope>
    <source>
        <strain evidence="9 11">2789STDY5608863</strain>
        <strain evidence="10">M72</strain>
    </source>
</reference>
<dbReference type="STRING" id="301302.ERS852420_01997"/>
<accession>A0A0M6X0L8</accession>
<keyword evidence="3" id="KW-1003">Cell membrane</keyword>
<dbReference type="GO" id="GO:0022857">
    <property type="term" value="F:transmembrane transporter activity"/>
    <property type="evidence" value="ECO:0007669"/>
    <property type="project" value="InterPro"/>
</dbReference>